<dbReference type="Gene3D" id="1.10.730.10">
    <property type="entry name" value="Isoleucyl-tRNA Synthetase, Domain 1"/>
    <property type="match status" value="1"/>
</dbReference>
<dbReference type="InterPro" id="IPR002300">
    <property type="entry name" value="aa-tRNA-synth_Ia"/>
</dbReference>
<evidence type="ECO:0000256" key="15">
    <source>
        <dbReference type="HAMAP-Rule" id="MF_02003"/>
    </source>
</evidence>
<feature type="short sequence motif" description="'KMSKS' region" evidence="15">
    <location>
        <begin position="822"/>
        <end position="826"/>
    </location>
</feature>
<dbReference type="InterPro" id="IPR033709">
    <property type="entry name" value="Anticodon_Ile_ABEc"/>
</dbReference>
<keyword evidence="9 15" id="KW-0862">Zinc</keyword>
<dbReference type="SUPFAM" id="SSF53254">
    <property type="entry name" value="Phosphoglycerate mutase-like"/>
    <property type="match status" value="1"/>
</dbReference>
<evidence type="ECO:0000256" key="7">
    <source>
        <dbReference type="ARBA" id="ARBA00022723"/>
    </source>
</evidence>
<comment type="catalytic activity">
    <reaction evidence="14 15">
        <text>tRNA(Ile) + L-isoleucine + ATP = L-isoleucyl-tRNA(Ile) + AMP + diphosphate</text>
        <dbReference type="Rhea" id="RHEA:11060"/>
        <dbReference type="Rhea" id="RHEA-COMP:9666"/>
        <dbReference type="Rhea" id="RHEA-COMP:9695"/>
        <dbReference type="ChEBI" id="CHEBI:30616"/>
        <dbReference type="ChEBI" id="CHEBI:33019"/>
        <dbReference type="ChEBI" id="CHEBI:58045"/>
        <dbReference type="ChEBI" id="CHEBI:78442"/>
        <dbReference type="ChEBI" id="CHEBI:78528"/>
        <dbReference type="ChEBI" id="CHEBI:456215"/>
        <dbReference type="EC" id="6.1.1.5"/>
    </reaction>
</comment>
<dbReference type="InterPro" id="IPR002301">
    <property type="entry name" value="Ile-tRNA-ligase"/>
</dbReference>
<dbReference type="Pfam" id="PF00133">
    <property type="entry name" value="tRNA-synt_1"/>
    <property type="match status" value="2"/>
</dbReference>
<reference evidence="18 19" key="1">
    <citation type="journal article" date="2016" name="Nat. Commun.">
        <title>Thousands of microbial genomes shed light on interconnected biogeochemical processes in an aquifer system.</title>
        <authorList>
            <person name="Anantharaman K."/>
            <person name="Brown C.T."/>
            <person name="Hug L.A."/>
            <person name="Sharon I."/>
            <person name="Castelle C.J."/>
            <person name="Probst A.J."/>
            <person name="Thomas B.C."/>
            <person name="Singh A."/>
            <person name="Wilkins M.J."/>
            <person name="Karaoz U."/>
            <person name="Brodie E.L."/>
            <person name="Williams K.H."/>
            <person name="Hubbard S.S."/>
            <person name="Banfield J.F."/>
        </authorList>
    </citation>
    <scope>NUCLEOTIDE SEQUENCE [LARGE SCALE GENOMIC DNA]</scope>
</reference>
<dbReference type="GO" id="GO:0006428">
    <property type="term" value="P:isoleucyl-tRNA aminoacylation"/>
    <property type="evidence" value="ECO:0007669"/>
    <property type="project" value="UniProtKB-UniRule"/>
</dbReference>
<keyword evidence="11 15" id="KW-0648">Protein biosynthesis</keyword>
<protein>
    <recommendedName>
        <fullName evidence="15">Isoleucine--tRNA ligase</fullName>
        <ecNumber evidence="15">6.1.1.5</ecNumber>
    </recommendedName>
    <alternativeName>
        <fullName evidence="15">Isoleucyl-tRNA synthetase</fullName>
        <shortName evidence="15">IleRS</shortName>
    </alternativeName>
</protein>
<dbReference type="Gene3D" id="3.40.50.620">
    <property type="entry name" value="HUPs"/>
    <property type="match status" value="3"/>
</dbReference>
<comment type="subcellular location">
    <subcellularLocation>
        <location evidence="2 15">Cytoplasm</location>
    </subcellularLocation>
</comment>
<keyword evidence="7 15" id="KW-0479">Metal-binding</keyword>
<sequence>MDKNNKSKAAEKEEEILEFWRENKIFEKSLKRNEGKKEFVFYDGPPFATGLPHYGHILPGTVKDVIPRFQTMRGKFVRREWGWDCHGLPIENIVEKELGLKSKKDILDYGIEAFNEKARSKILLYADDWKRIIPRTGRWVDMEKSYKTMDTGYTESVWWAFKKLYEKGLIYDDFKSMHICPRCETTLSNFEVNQGYKDLTDISVYVKFQITNAKSPRLEERLPKVYFLVWTTIPWTLPGNVALAINENVKYVKIRMKSDGDVIILAKDRIDHVVKDQEFEIIEEFNGSKLIGSEYVPVFDQYHNDPALENRNNGWKVYGADFVTTEEGTGIVHIAPAFGSDDYDLLKKNKLPFVQHVNFHGEFKQELEMFAGMSVKPKPTKEDPNAHQSADISIIKYLAGRQALFSKEKIIHSYPHCWRCESPLINYATSSWFLGVTAIKDKLVRQNAKVNWIPSHVKDGRFGKWLYGAKDWAISRSRFWGAPLPVWKCDKCARIDVMGSLDDIKSAVPRKNTYYVMRHGEAESNVLKVMSSDPGLHSLTEKGVEQVKASASRLKKENIDLIICSPFKRTKMTARIIREILALPVGALVIEPGLHEISAGVFDGKPVSEYRKFAYHEDRFKTPLPGGESQQMVKSRVGHFLYTLEKKYSNKRILIITHDSPAWMLFAAAEGATPERTYEMHDNKNFFMDNAEVRRLNFIPLPHNNRYETDLHRPYIDRLRLACPCGGEKQRIPEIFDTWFDSGSMPFAQFHFPFGDSSERFKPGLGLFGKEKGFPADFIAEGIDQTRGWFYTLLVISTALFGKSPYKNVAVNGLILAEDGRKMSKNLKNYPDPMSIIDKYGADALRLYMLASPLVYGEEVNFSEKTVDEIYKKNILRLNNMVVFYEMYGGGKKRVPRIGRKQNILDIWATARLKETAVSVTSALEKYELAKAVEPIAEFIDDASTWYLRRSRDRFKSEDQNEKTAALESLGALLTDFSKIIAPLAPFIAEDLYRRSGGSKESVHLLDWPDVQYLNDSDKLILEKMRKVREYVSLGLEARAAAGIKVRQPLAVLKIKGSNEKELTEDLILLIKDEVNVKQTVFDAGLENAVWLDTDITPELEEEGYVREFVRAVQEWRKKDKFNVNELAAMSVETDEKGRLFIDNNLDKISKGAGLKKIAYVDAGENELMLGPMRFKINLLR</sequence>
<evidence type="ECO:0000256" key="13">
    <source>
        <dbReference type="ARBA" id="ARBA00025217"/>
    </source>
</evidence>
<dbReference type="SUPFAM" id="SSF47323">
    <property type="entry name" value="Anticodon-binding domain of a subclass of class I aminoacyl-tRNA synthetases"/>
    <property type="match status" value="1"/>
</dbReference>
<evidence type="ECO:0000256" key="1">
    <source>
        <dbReference type="ARBA" id="ARBA00001947"/>
    </source>
</evidence>
<comment type="function">
    <text evidence="13 15">Catalyzes the attachment of isoleucine to tRNA(Ile). As IleRS can inadvertently accommodate and process structurally similar amino acids such as valine, to avoid such errors it has two additional distinct tRNA(Ile)-dependent editing activities. One activity is designated as 'pretransfer' editing and involves the hydrolysis of activated Val-AMP. The other activity is designated 'posttransfer' editing and involves deacylation of mischarged Val-tRNA(Ile).</text>
</comment>
<keyword evidence="10 15" id="KW-0067">ATP-binding</keyword>
<dbReference type="Pfam" id="PF00300">
    <property type="entry name" value="His_Phos_1"/>
    <property type="match status" value="1"/>
</dbReference>
<evidence type="ECO:0000256" key="10">
    <source>
        <dbReference type="ARBA" id="ARBA00022840"/>
    </source>
</evidence>
<feature type="domain" description="Methionyl/Valyl/Leucyl/Isoleucyl-tRNA synthetase anticodon-binding" evidence="17">
    <location>
        <begin position="906"/>
        <end position="1052"/>
    </location>
</feature>
<dbReference type="FunFam" id="3.40.50.620:FF:000063">
    <property type="entry name" value="Isoleucine--tRNA ligase"/>
    <property type="match status" value="1"/>
</dbReference>
<evidence type="ECO:0000256" key="11">
    <source>
        <dbReference type="ARBA" id="ARBA00022917"/>
    </source>
</evidence>
<dbReference type="InterPro" id="IPR009008">
    <property type="entry name" value="Val/Leu/Ile-tRNA-synth_edit"/>
</dbReference>
<keyword evidence="8 15" id="KW-0547">Nucleotide-binding</keyword>
<dbReference type="GO" id="GO:0000049">
    <property type="term" value="F:tRNA binding"/>
    <property type="evidence" value="ECO:0007669"/>
    <property type="project" value="InterPro"/>
</dbReference>
<dbReference type="InterPro" id="IPR013078">
    <property type="entry name" value="His_Pase_superF_clade-1"/>
</dbReference>
<feature type="short sequence motif" description="'HIGH' region" evidence="15">
    <location>
        <begin position="46"/>
        <end position="56"/>
    </location>
</feature>
<dbReference type="EC" id="6.1.1.5" evidence="15"/>
<dbReference type="InterPro" id="IPR001412">
    <property type="entry name" value="aa-tRNA-synth_I_CS"/>
</dbReference>
<dbReference type="PRINTS" id="PR00984">
    <property type="entry name" value="TRNASYNTHILE"/>
</dbReference>
<evidence type="ECO:0000256" key="9">
    <source>
        <dbReference type="ARBA" id="ARBA00022833"/>
    </source>
</evidence>
<dbReference type="CDD" id="cd07067">
    <property type="entry name" value="HP_PGM_like"/>
    <property type="match status" value="1"/>
</dbReference>
<dbReference type="Pfam" id="PF08264">
    <property type="entry name" value="Anticodon_1"/>
    <property type="match status" value="1"/>
</dbReference>
<evidence type="ECO:0000256" key="6">
    <source>
        <dbReference type="ARBA" id="ARBA00022598"/>
    </source>
</evidence>
<dbReference type="PANTHER" id="PTHR42780">
    <property type="entry name" value="SOLEUCYL-TRNA SYNTHETASE"/>
    <property type="match status" value="1"/>
</dbReference>
<comment type="subunit">
    <text evidence="4 15">Monomer.</text>
</comment>
<dbReference type="Proteomes" id="UP000177269">
    <property type="component" value="Unassembled WGS sequence"/>
</dbReference>
<dbReference type="GO" id="GO:0004822">
    <property type="term" value="F:isoleucine-tRNA ligase activity"/>
    <property type="evidence" value="ECO:0007669"/>
    <property type="project" value="UniProtKB-UniRule"/>
</dbReference>
<dbReference type="InterPro" id="IPR029033">
    <property type="entry name" value="His_PPase_superfam"/>
</dbReference>
<dbReference type="SMART" id="SM00855">
    <property type="entry name" value="PGAM"/>
    <property type="match status" value="1"/>
</dbReference>
<organism evidence="18 19">
    <name type="scientific">Candidatus Taylorbacteria bacterium RIFCSPLOWO2_12_FULL_43_20</name>
    <dbReference type="NCBI Taxonomy" id="1802332"/>
    <lineage>
        <taxon>Bacteria</taxon>
        <taxon>Candidatus Tayloriibacteriota</taxon>
    </lineage>
</organism>
<evidence type="ECO:0000259" key="17">
    <source>
        <dbReference type="Pfam" id="PF08264"/>
    </source>
</evidence>
<proteinExistence type="inferred from homology"/>
<dbReference type="PANTHER" id="PTHR42780:SF1">
    <property type="entry name" value="ISOLEUCINE--TRNA LIGASE, CYTOPLASMIC"/>
    <property type="match status" value="1"/>
</dbReference>
<dbReference type="Gene3D" id="3.40.50.1240">
    <property type="entry name" value="Phosphoglycerate mutase-like"/>
    <property type="match status" value="1"/>
</dbReference>
<keyword evidence="12 15" id="KW-0030">Aminoacyl-tRNA synthetase</keyword>
<dbReference type="EMBL" id="MHSK01000034">
    <property type="protein sequence ID" value="OHA41405.1"/>
    <property type="molecule type" value="Genomic_DNA"/>
</dbReference>
<evidence type="ECO:0000256" key="3">
    <source>
        <dbReference type="ARBA" id="ARBA00007078"/>
    </source>
</evidence>
<dbReference type="GO" id="GO:0005524">
    <property type="term" value="F:ATP binding"/>
    <property type="evidence" value="ECO:0007669"/>
    <property type="project" value="UniProtKB-UniRule"/>
</dbReference>
<comment type="domain">
    <text evidence="15">IleRS has two distinct active sites: one for aminoacylation and one for editing. The misactivated valine is translocated from the active site to the editing site, which sterically excludes the correctly activated isoleucine. The single editing site contains two valyl binding pockets, one specific for each substrate (Val-AMP or Val-tRNA(Ile)).</text>
</comment>
<evidence type="ECO:0000256" key="12">
    <source>
        <dbReference type="ARBA" id="ARBA00023146"/>
    </source>
</evidence>
<dbReference type="GO" id="GO:0008270">
    <property type="term" value="F:zinc ion binding"/>
    <property type="evidence" value="ECO:0007669"/>
    <property type="project" value="UniProtKB-UniRule"/>
</dbReference>
<feature type="domain" description="Aminoacyl-tRNA synthetase class Ia" evidence="16">
    <location>
        <begin position="16"/>
        <end position="513"/>
    </location>
</feature>
<dbReference type="InterPro" id="IPR014729">
    <property type="entry name" value="Rossmann-like_a/b/a_fold"/>
</dbReference>
<evidence type="ECO:0000256" key="8">
    <source>
        <dbReference type="ARBA" id="ARBA00022741"/>
    </source>
</evidence>
<feature type="domain" description="Aminoacyl-tRNA synthetase class Ia" evidence="16">
    <location>
        <begin position="703"/>
        <end position="856"/>
    </location>
</feature>
<dbReference type="SUPFAM" id="SSF50677">
    <property type="entry name" value="ValRS/IleRS/LeuRS editing domain"/>
    <property type="match status" value="1"/>
</dbReference>
<dbReference type="SUPFAM" id="SSF52374">
    <property type="entry name" value="Nucleotidylyl transferase"/>
    <property type="match status" value="1"/>
</dbReference>
<evidence type="ECO:0000259" key="16">
    <source>
        <dbReference type="Pfam" id="PF00133"/>
    </source>
</evidence>
<dbReference type="GO" id="GO:0005737">
    <property type="term" value="C:cytoplasm"/>
    <property type="evidence" value="ECO:0007669"/>
    <property type="project" value="UniProtKB-SubCell"/>
</dbReference>
<dbReference type="AlphaFoldDB" id="A0A1G2NZ81"/>
<dbReference type="PROSITE" id="PS00178">
    <property type="entry name" value="AA_TRNA_LIGASE_I"/>
    <property type="match status" value="1"/>
</dbReference>
<feature type="binding site" evidence="15">
    <location>
        <position position="825"/>
    </location>
    <ligand>
        <name>ATP</name>
        <dbReference type="ChEBI" id="CHEBI:30616"/>
    </ligand>
</feature>
<evidence type="ECO:0000313" key="19">
    <source>
        <dbReference type="Proteomes" id="UP000177269"/>
    </source>
</evidence>
<dbReference type="Pfam" id="PF19302">
    <property type="entry name" value="DUF5915"/>
    <property type="match status" value="1"/>
</dbReference>
<dbReference type="CDD" id="cd07961">
    <property type="entry name" value="Anticodon_Ia_Ile_ABEc"/>
    <property type="match status" value="1"/>
</dbReference>
<dbReference type="Gene3D" id="3.90.740.10">
    <property type="entry name" value="Valyl/Leucyl/Isoleucyl-tRNA synthetase, editing domain"/>
    <property type="match status" value="1"/>
</dbReference>
<accession>A0A1G2NZ81</accession>
<comment type="caution">
    <text evidence="18">The sequence shown here is derived from an EMBL/GenBank/DDBJ whole genome shotgun (WGS) entry which is preliminary data.</text>
</comment>
<evidence type="ECO:0000256" key="4">
    <source>
        <dbReference type="ARBA" id="ARBA00011245"/>
    </source>
</evidence>
<gene>
    <name evidence="15" type="primary">ileS</name>
    <name evidence="18" type="ORF">A3G52_04410</name>
</gene>
<dbReference type="GO" id="GO:0002161">
    <property type="term" value="F:aminoacyl-tRNA deacylase activity"/>
    <property type="evidence" value="ECO:0007669"/>
    <property type="project" value="InterPro"/>
</dbReference>
<comment type="cofactor">
    <cofactor evidence="1 15">
        <name>Zn(2+)</name>
        <dbReference type="ChEBI" id="CHEBI:29105"/>
    </cofactor>
</comment>
<keyword evidence="5 15" id="KW-0963">Cytoplasm</keyword>
<dbReference type="InterPro" id="IPR023586">
    <property type="entry name" value="Ile-tRNA-ligase_type2"/>
</dbReference>
<dbReference type="InterPro" id="IPR013155">
    <property type="entry name" value="M/V/L/I-tRNA-synth_anticd-bd"/>
</dbReference>
<evidence type="ECO:0000256" key="2">
    <source>
        <dbReference type="ARBA" id="ARBA00004496"/>
    </source>
</evidence>
<comment type="similarity">
    <text evidence="3 15">Belongs to the class-I aminoacyl-tRNA synthetase family. IleS type 2 subfamily.</text>
</comment>
<dbReference type="InterPro" id="IPR009080">
    <property type="entry name" value="tRNAsynth_Ia_anticodon-bd"/>
</dbReference>
<dbReference type="HAMAP" id="MF_02003">
    <property type="entry name" value="Ile_tRNA_synth_type2"/>
    <property type="match status" value="1"/>
</dbReference>
<evidence type="ECO:0000256" key="5">
    <source>
        <dbReference type="ARBA" id="ARBA00022490"/>
    </source>
</evidence>
<keyword evidence="6 15" id="KW-0436">Ligase</keyword>
<name>A0A1G2NZ81_9BACT</name>
<evidence type="ECO:0000313" key="18">
    <source>
        <dbReference type="EMBL" id="OHA41405.1"/>
    </source>
</evidence>
<evidence type="ECO:0000256" key="14">
    <source>
        <dbReference type="ARBA" id="ARBA00048359"/>
    </source>
</evidence>